<dbReference type="InterPro" id="IPR014729">
    <property type="entry name" value="Rossmann-like_a/b/a_fold"/>
</dbReference>
<organism evidence="1 2">
    <name type="scientific">Natrinema salifodinae</name>
    <dbReference type="NCBI Taxonomy" id="1202768"/>
    <lineage>
        <taxon>Archaea</taxon>
        <taxon>Methanobacteriati</taxon>
        <taxon>Methanobacteriota</taxon>
        <taxon>Stenosarchaea group</taxon>
        <taxon>Halobacteria</taxon>
        <taxon>Halobacteriales</taxon>
        <taxon>Natrialbaceae</taxon>
        <taxon>Natrinema</taxon>
    </lineage>
</organism>
<name>A0A1I0NCB0_9EURY</name>
<dbReference type="SUPFAM" id="SSF56235">
    <property type="entry name" value="N-terminal nucleophile aminohydrolases (Ntn hydrolases)"/>
    <property type="match status" value="1"/>
</dbReference>
<keyword evidence="2" id="KW-1185">Reference proteome</keyword>
<accession>A0A1I0NCB0</accession>
<protein>
    <submittedName>
        <fullName evidence="1">Asparagine synthase (Glutamine-hydrolysing)</fullName>
    </submittedName>
</protein>
<sequence length="568" mass="63968">MHRELFGVFGGIGTFERLRSSDEFDAVLTGPTLTVGIRDADLGTRGWSAVYDGDEGCCVIWGEVYVPDDADETNAARWLLERYEADGRDALSALNGSYLAVVDTEAGDDAFVATDPVRSRECFYTDEPGARVFGTDAAEVGRTIAEPTLDRDGMLEFLHLGVTLGEKSAVEELSRLPIDSRLTPTTVDSLERFVYEPRFSREADAVDELADRLERALARRSVLPGSKGVLLSAGYDSRIILSQIDVDRSYTVGSLDAQEVRGARSVAAQYGASHTAFPPDERYLRPDESKVRYSQGIKESLHIHHAGYTDDIGVDTMYHGLLCDTFFRGHFTASETVDVLGKRIPTGRLDPDPDPVENLLQKFGYDRDSSLELAERTAFDVDPTTFVRDAIADELAARRWRADIVQNELTCCGIANQPSVPFHMHLSDHFLTSFLASDRELLDWHLQTPPEHRTTDTFLRACERIDDDILRHRPPDRPHDTALFNEVEGFVRRKTPFLTSFEPPWPDRETLFEQYDFDRRLLGDHEHVHALPARHKLRITDLRSWLATWSESQDRSLPWLHSSEAPIA</sequence>
<dbReference type="Proteomes" id="UP000183275">
    <property type="component" value="Unassembled WGS sequence"/>
</dbReference>
<dbReference type="Gene3D" id="3.40.50.620">
    <property type="entry name" value="HUPs"/>
    <property type="match status" value="1"/>
</dbReference>
<evidence type="ECO:0000313" key="2">
    <source>
        <dbReference type="Proteomes" id="UP000183275"/>
    </source>
</evidence>
<dbReference type="InterPro" id="IPR029055">
    <property type="entry name" value="Ntn_hydrolases_N"/>
</dbReference>
<reference evidence="2" key="1">
    <citation type="submission" date="2016-10" db="EMBL/GenBank/DDBJ databases">
        <authorList>
            <person name="Varghese N."/>
        </authorList>
    </citation>
    <scope>NUCLEOTIDE SEQUENCE [LARGE SCALE GENOMIC DNA]</scope>
    <source>
        <strain evidence="2">CGMCC 1.12284</strain>
    </source>
</reference>
<dbReference type="SUPFAM" id="SSF52402">
    <property type="entry name" value="Adenine nucleotide alpha hydrolases-like"/>
    <property type="match status" value="1"/>
</dbReference>
<dbReference type="eggNOG" id="arCOG00121">
    <property type="taxonomic scope" value="Archaea"/>
</dbReference>
<proteinExistence type="predicted"/>
<gene>
    <name evidence="1" type="ORF">SAMN05216285_1581</name>
</gene>
<evidence type="ECO:0000313" key="1">
    <source>
        <dbReference type="EMBL" id="SEV98983.1"/>
    </source>
</evidence>
<dbReference type="RefSeq" id="WP_049988593.1">
    <property type="nucleotide sequence ID" value="NZ_FOIS01000002.1"/>
</dbReference>
<dbReference type="EMBL" id="FOIS01000002">
    <property type="protein sequence ID" value="SEV98983.1"/>
    <property type="molecule type" value="Genomic_DNA"/>
</dbReference>
<dbReference type="AlphaFoldDB" id="A0A1I0NCB0"/>
<dbReference type="STRING" id="1202768.SAMN05216285_1581"/>
<dbReference type="OrthoDB" id="297261at2157"/>